<sequence>MLTPPTSHIGSLINFNNGLFSFDIFINFDFIYNFIWTYYQDFSSTVNF</sequence>
<keyword evidence="2" id="KW-1185">Reference proteome</keyword>
<dbReference type="KEGG" id="mmil:sm9_1499"/>
<gene>
    <name evidence="1" type="ORF">sm9_1499</name>
</gene>
<name>A0A0U3CUF0_9EURY</name>
<dbReference type="EMBL" id="CP011266">
    <property type="protein sequence ID" value="ALT69279.1"/>
    <property type="molecule type" value="Genomic_DNA"/>
</dbReference>
<organism evidence="1 2">
    <name type="scientific">Methanobrevibacter millerae</name>
    <dbReference type="NCBI Taxonomy" id="230361"/>
    <lineage>
        <taxon>Archaea</taxon>
        <taxon>Methanobacteriati</taxon>
        <taxon>Methanobacteriota</taxon>
        <taxon>Methanomada group</taxon>
        <taxon>Methanobacteria</taxon>
        <taxon>Methanobacteriales</taxon>
        <taxon>Methanobacteriaceae</taxon>
        <taxon>Methanobrevibacter</taxon>
    </lineage>
</organism>
<dbReference type="PATRIC" id="fig|230361.4.peg.1546"/>
<dbReference type="Proteomes" id="UP000067738">
    <property type="component" value="Chromosome"/>
</dbReference>
<dbReference type="AlphaFoldDB" id="A0A0U3CUF0"/>
<evidence type="ECO:0000313" key="2">
    <source>
        <dbReference type="Proteomes" id="UP000067738"/>
    </source>
</evidence>
<evidence type="ECO:0000313" key="1">
    <source>
        <dbReference type="EMBL" id="ALT69279.1"/>
    </source>
</evidence>
<proteinExistence type="predicted"/>
<reference evidence="1 2" key="1">
    <citation type="submission" date="2015-04" db="EMBL/GenBank/DDBJ databases">
        <title>The complete genome sequence of the rumen methanogen Methanobrevibacter millerae SM9.</title>
        <authorList>
            <person name="Leahy S.C."/>
            <person name="Kelly W.J."/>
            <person name="Pacheco D.M."/>
            <person name="Li D."/>
            <person name="Altermann E."/>
            <person name="Attwood G.T."/>
        </authorList>
    </citation>
    <scope>NUCLEOTIDE SEQUENCE [LARGE SCALE GENOMIC DNA]</scope>
    <source>
        <strain evidence="1 2">SM9</strain>
    </source>
</reference>
<protein>
    <submittedName>
        <fullName evidence="1">Uncharacterized protein</fullName>
    </submittedName>
</protein>
<accession>A0A0U3CUF0</accession>